<dbReference type="InterPro" id="IPR043502">
    <property type="entry name" value="DNA/RNA_pol_sf"/>
</dbReference>
<feature type="domain" description="Reverse transcriptase" evidence="2">
    <location>
        <begin position="69"/>
        <end position="173"/>
    </location>
</feature>
<dbReference type="SUPFAM" id="SSF56672">
    <property type="entry name" value="DNA/RNA polymerases"/>
    <property type="match status" value="1"/>
</dbReference>
<sequence>MLITRGIKAYWISKQAPSILDLNKTIPNQRKSHESEQALGLPIQKELQEKIVEEISFNQLKWINPCFAIPKKEQGKWRNITDCSLLNQYFLSTHFIMEDIQSLRLLLQPKDWMIKIDLESAFHHIQVDTEFRPFLGFTFNYKFYQSQAMCFGVKHAPLIFHKTLRPVIKFIREVLQTNEDETDVRQMEKDRSQPTDSESQILGEFHRVLELPEAPILARRDPYEETEQDQLQSCAIEGME</sequence>
<gene>
    <name evidence="3" type="ORF">EZS28_046500</name>
</gene>
<proteinExistence type="predicted"/>
<dbReference type="Pfam" id="PF00078">
    <property type="entry name" value="RVT_1"/>
    <property type="match status" value="1"/>
</dbReference>
<comment type="caution">
    <text evidence="3">The sequence shown here is derived from an EMBL/GenBank/DDBJ whole genome shotgun (WGS) entry which is preliminary data.</text>
</comment>
<dbReference type="PANTHER" id="PTHR33050">
    <property type="entry name" value="REVERSE TRANSCRIPTASE DOMAIN-CONTAINING PROTEIN"/>
    <property type="match status" value="1"/>
</dbReference>
<reference evidence="3 4" key="1">
    <citation type="submission" date="2019-03" db="EMBL/GenBank/DDBJ databases">
        <title>Single cell metagenomics reveals metabolic interactions within the superorganism composed of flagellate Streblomastix strix and complex community of Bacteroidetes bacteria on its surface.</title>
        <authorList>
            <person name="Treitli S.C."/>
            <person name="Kolisko M."/>
            <person name="Husnik F."/>
            <person name="Keeling P."/>
            <person name="Hampl V."/>
        </authorList>
    </citation>
    <scope>NUCLEOTIDE SEQUENCE [LARGE SCALE GENOMIC DNA]</scope>
    <source>
        <strain evidence="3">ST1C</strain>
    </source>
</reference>
<dbReference type="OrthoDB" id="7761855at2759"/>
<dbReference type="PANTHER" id="PTHR33050:SF7">
    <property type="entry name" value="RIBONUCLEASE H"/>
    <property type="match status" value="1"/>
</dbReference>
<feature type="region of interest" description="Disordered" evidence="1">
    <location>
        <begin position="219"/>
        <end position="240"/>
    </location>
</feature>
<evidence type="ECO:0000313" key="3">
    <source>
        <dbReference type="EMBL" id="KAA6357973.1"/>
    </source>
</evidence>
<dbReference type="InterPro" id="IPR000477">
    <property type="entry name" value="RT_dom"/>
</dbReference>
<dbReference type="EMBL" id="SNRW01030557">
    <property type="protein sequence ID" value="KAA6357973.1"/>
    <property type="molecule type" value="Genomic_DNA"/>
</dbReference>
<accession>A0A5J4TJL7</accession>
<organism evidence="3 4">
    <name type="scientific">Streblomastix strix</name>
    <dbReference type="NCBI Taxonomy" id="222440"/>
    <lineage>
        <taxon>Eukaryota</taxon>
        <taxon>Metamonada</taxon>
        <taxon>Preaxostyla</taxon>
        <taxon>Oxymonadida</taxon>
        <taxon>Streblomastigidae</taxon>
        <taxon>Streblomastix</taxon>
    </lineage>
</organism>
<name>A0A5J4TJL7_9EUKA</name>
<dbReference type="Gene3D" id="3.30.70.270">
    <property type="match status" value="1"/>
</dbReference>
<feature type="compositionally biased region" description="Basic and acidic residues" evidence="1">
    <location>
        <begin position="183"/>
        <end position="193"/>
    </location>
</feature>
<dbReference type="Gene3D" id="3.10.10.10">
    <property type="entry name" value="HIV Type 1 Reverse Transcriptase, subunit A, domain 1"/>
    <property type="match status" value="1"/>
</dbReference>
<dbReference type="Proteomes" id="UP000324800">
    <property type="component" value="Unassembled WGS sequence"/>
</dbReference>
<dbReference type="AlphaFoldDB" id="A0A5J4TJL7"/>
<evidence type="ECO:0000313" key="4">
    <source>
        <dbReference type="Proteomes" id="UP000324800"/>
    </source>
</evidence>
<evidence type="ECO:0000259" key="2">
    <source>
        <dbReference type="Pfam" id="PF00078"/>
    </source>
</evidence>
<evidence type="ECO:0000256" key="1">
    <source>
        <dbReference type="SAM" id="MobiDB-lite"/>
    </source>
</evidence>
<protein>
    <recommendedName>
        <fullName evidence="2">Reverse transcriptase domain-containing protein</fullName>
    </recommendedName>
</protein>
<dbReference type="InterPro" id="IPR052055">
    <property type="entry name" value="Hepadnavirus_pol/RT"/>
</dbReference>
<dbReference type="InterPro" id="IPR043128">
    <property type="entry name" value="Rev_trsase/Diguanyl_cyclase"/>
</dbReference>
<feature type="region of interest" description="Disordered" evidence="1">
    <location>
        <begin position="181"/>
        <end position="200"/>
    </location>
</feature>